<dbReference type="InterPro" id="IPR002885">
    <property type="entry name" value="PPR_rpt"/>
</dbReference>
<sequence length="877" mass="97922">MKKVIVKPNVITCTTLLNALRKEGRIQEAHDLLRSMEREGEAFDAIFFGSWICGLISEGNLTEAFRKHKLMIDYGIKPDAVSYTILIDGFSREGNVEKSVGFFNEMKKYDLKPNVVTYTAIMQGFIWKGKLKEAYRLFRKLEELGIVVDEVAYSILIDGFCMSGDVSQVFHLLGEMEEKRINCGTVTYNTVMNGLCKLGRTHDADMMSKGITGDNFMYSILMHGYMKERNIAGALEVKRRLTEASLVMDIPICNVLLKLFFTIGAFEDAYMLFKQLPQMGLVASSVTYCTIIDGCFKLGRIPEALEIFDEYKKYLLESSGALGWYFIIEVLFREGMVGMATDLLCELKANGLSLDNFSCMKLMEAKFGKGGEEGIFELLHWIEQIDTEPLDLLYNDVISFLCKKGCHYAASAIYVVMRRKGLLVTNSSYYLILRRLIHQSNTGQVQPLLTAYLKEYGVLNPTVTKFLVHYMCRKDVNAALQLLNSKEGRSLSALTAVLNSLTRQGRAQLAFQLILDAEGMGMVLDVVVYSIVVDGLSKEGQLKEALDLCERMRARGVCPNIVTYNSVINGLCQEGCLLQAFRLFDSLEKLNVLPSVVTYSTLIDAVCKEGLLEDANELFKRMVHKGLSPNSHVYNSLINGNCNFGLMEQALDLVIHMEKSGLTPDAFTVSSVLGGYSVKGDMKPALAFFLEYKSRGFLPDFLGFLTLVRGLCTRGRMVQAGGIMKDMLQTSSVQELIVKAGIEIKPLLHFLDGLADGGSFLDSNYGSILEAIDVLEKVGSIVFPRKRPHASSPKKMRKSQPMLNQENTAVQIPSFGVYPLDKEESGSEDSYHFGRNFSGHSFEDWYSFMSSLCSHGELQKANRAAKLMLQNLGGAIE</sequence>
<feature type="repeat" description="PPR" evidence="3">
    <location>
        <begin position="44"/>
        <end position="78"/>
    </location>
</feature>
<evidence type="ECO:0000313" key="4">
    <source>
        <dbReference type="EMBL" id="KAG9459252.1"/>
    </source>
</evidence>
<organism evidence="4 5">
    <name type="scientific">Aristolochia fimbriata</name>
    <name type="common">White veined hardy Dutchman's pipe vine</name>
    <dbReference type="NCBI Taxonomy" id="158543"/>
    <lineage>
        <taxon>Eukaryota</taxon>
        <taxon>Viridiplantae</taxon>
        <taxon>Streptophyta</taxon>
        <taxon>Embryophyta</taxon>
        <taxon>Tracheophyta</taxon>
        <taxon>Spermatophyta</taxon>
        <taxon>Magnoliopsida</taxon>
        <taxon>Magnoliidae</taxon>
        <taxon>Piperales</taxon>
        <taxon>Aristolochiaceae</taxon>
        <taxon>Aristolochia</taxon>
    </lineage>
</organism>
<feature type="repeat" description="PPR" evidence="3">
    <location>
        <begin position="9"/>
        <end position="43"/>
    </location>
</feature>
<dbReference type="InterPro" id="IPR050872">
    <property type="entry name" value="PPR_P_subfamily"/>
</dbReference>
<feature type="repeat" description="PPR" evidence="3">
    <location>
        <begin position="79"/>
        <end position="113"/>
    </location>
</feature>
<dbReference type="PANTHER" id="PTHR46128:SF211">
    <property type="entry name" value="PENTACOTRIPEPTIDE-REPEAT REGION OF PRORP DOMAIN-CONTAINING PROTEIN"/>
    <property type="match status" value="1"/>
</dbReference>
<dbReference type="EMBL" id="JAINDJ010000002">
    <property type="protein sequence ID" value="KAG9459252.1"/>
    <property type="molecule type" value="Genomic_DNA"/>
</dbReference>
<dbReference type="Pfam" id="PF01535">
    <property type="entry name" value="PPR"/>
    <property type="match status" value="4"/>
</dbReference>
<evidence type="ECO:0000256" key="1">
    <source>
        <dbReference type="ARBA" id="ARBA00007626"/>
    </source>
</evidence>
<evidence type="ECO:0008006" key="6">
    <source>
        <dbReference type="Google" id="ProtNLM"/>
    </source>
</evidence>
<feature type="repeat" description="PPR" evidence="3">
    <location>
        <begin position="149"/>
        <end position="183"/>
    </location>
</feature>
<feature type="repeat" description="PPR" evidence="3">
    <location>
        <begin position="560"/>
        <end position="594"/>
    </location>
</feature>
<name>A0AAV7FGM3_ARIFI</name>
<feature type="repeat" description="PPR" evidence="3">
    <location>
        <begin position="525"/>
        <end position="559"/>
    </location>
</feature>
<evidence type="ECO:0000256" key="2">
    <source>
        <dbReference type="ARBA" id="ARBA00022737"/>
    </source>
</evidence>
<dbReference type="Gene3D" id="1.25.40.10">
    <property type="entry name" value="Tetratricopeptide repeat domain"/>
    <property type="match status" value="6"/>
</dbReference>
<feature type="repeat" description="PPR" evidence="3">
    <location>
        <begin position="284"/>
        <end position="318"/>
    </location>
</feature>
<comment type="caution">
    <text evidence="4">The sequence shown here is derived from an EMBL/GenBank/DDBJ whole genome shotgun (WGS) entry which is preliminary data.</text>
</comment>
<keyword evidence="2" id="KW-0677">Repeat</keyword>
<accession>A0AAV7FGM3</accession>
<dbReference type="InterPro" id="IPR011990">
    <property type="entry name" value="TPR-like_helical_dom_sf"/>
</dbReference>
<dbReference type="PROSITE" id="PS51375">
    <property type="entry name" value="PPR"/>
    <property type="match status" value="11"/>
</dbReference>
<proteinExistence type="inferred from homology"/>
<keyword evidence="5" id="KW-1185">Reference proteome</keyword>
<feature type="repeat" description="PPR" evidence="3">
    <location>
        <begin position="630"/>
        <end position="664"/>
    </location>
</feature>
<dbReference type="Proteomes" id="UP000825729">
    <property type="component" value="Unassembled WGS sequence"/>
</dbReference>
<protein>
    <recommendedName>
        <fullName evidence="6">Pentatricopeptide repeat-containing protein</fullName>
    </recommendedName>
</protein>
<evidence type="ECO:0000313" key="5">
    <source>
        <dbReference type="Proteomes" id="UP000825729"/>
    </source>
</evidence>
<feature type="repeat" description="PPR" evidence="3">
    <location>
        <begin position="114"/>
        <end position="148"/>
    </location>
</feature>
<feature type="repeat" description="PPR" evidence="3">
    <location>
        <begin position="665"/>
        <end position="699"/>
    </location>
</feature>
<feature type="repeat" description="PPR" evidence="3">
    <location>
        <begin position="595"/>
        <end position="629"/>
    </location>
</feature>
<dbReference type="NCBIfam" id="TIGR00756">
    <property type="entry name" value="PPR"/>
    <property type="match status" value="12"/>
</dbReference>
<dbReference type="Pfam" id="PF13041">
    <property type="entry name" value="PPR_2"/>
    <property type="match status" value="4"/>
</dbReference>
<evidence type="ECO:0000256" key="3">
    <source>
        <dbReference type="PROSITE-ProRule" id="PRU00708"/>
    </source>
</evidence>
<dbReference type="AlphaFoldDB" id="A0AAV7FGM3"/>
<gene>
    <name evidence="4" type="ORF">H6P81_003760</name>
</gene>
<dbReference type="PANTHER" id="PTHR46128">
    <property type="entry name" value="MITOCHONDRIAL GROUP I INTRON SPLICING FACTOR CCM1"/>
    <property type="match status" value="1"/>
</dbReference>
<comment type="similarity">
    <text evidence="1">Belongs to the PPR family. P subfamily.</text>
</comment>
<reference evidence="4 5" key="1">
    <citation type="submission" date="2021-07" db="EMBL/GenBank/DDBJ databases">
        <title>The Aristolochia fimbriata genome: insights into angiosperm evolution, floral development and chemical biosynthesis.</title>
        <authorList>
            <person name="Jiao Y."/>
        </authorList>
    </citation>
    <scope>NUCLEOTIDE SEQUENCE [LARGE SCALE GENOMIC DNA]</scope>
    <source>
        <strain evidence="4">IBCAS-2021</strain>
        <tissue evidence="4">Leaf</tissue>
    </source>
</reference>
<dbReference type="Pfam" id="PF12854">
    <property type="entry name" value="PPR_1"/>
    <property type="match status" value="2"/>
</dbReference>